<proteinExistence type="predicted"/>
<reference evidence="3" key="1">
    <citation type="journal article" date="2023" name="Mol. Biol. Evol.">
        <title>Third-Generation Sequencing Reveals the Adaptive Role of the Epigenome in Three Deep-Sea Polychaetes.</title>
        <authorList>
            <person name="Perez M."/>
            <person name="Aroh O."/>
            <person name="Sun Y."/>
            <person name="Lan Y."/>
            <person name="Juniper S.K."/>
            <person name="Young C.R."/>
            <person name="Angers B."/>
            <person name="Qian P.Y."/>
        </authorList>
    </citation>
    <scope>NUCLEOTIDE SEQUENCE</scope>
    <source>
        <strain evidence="3">P08H-3</strain>
    </source>
</reference>
<keyword evidence="4" id="KW-1185">Reference proteome</keyword>
<evidence type="ECO:0000256" key="1">
    <source>
        <dbReference type="SAM" id="Phobius"/>
    </source>
</evidence>
<comment type="caution">
    <text evidence="3">The sequence shown here is derived from an EMBL/GenBank/DDBJ whole genome shotgun (WGS) entry which is preliminary data.</text>
</comment>
<dbReference type="EMBL" id="JAODUP010000032">
    <property type="protein sequence ID" value="KAK2167101.1"/>
    <property type="molecule type" value="Genomic_DNA"/>
</dbReference>
<name>A0AAD9K9A8_9ANNE</name>
<accession>A0AAD9K9A8</accession>
<keyword evidence="1" id="KW-0812">Transmembrane</keyword>
<evidence type="ECO:0000313" key="4">
    <source>
        <dbReference type="Proteomes" id="UP001208570"/>
    </source>
</evidence>
<sequence length="242" mass="27831">MTKKKRKIITLVVCPFVICFILISIIFAFRVSGYYKTTVVHKTIEFNIELAGVISEIQIERDLGAFYISNPTETTEEKLIAQYHLTDQAIKYVSESRKWELLTAPQPYLQTADGLLRHINVHRYEADTKKSTQQRELTFYIDLIAVIVKWFTETVSEDSTGSVWKLIVSLNEVVSSKEMLGVERAYGSLYFLNGGFDSMIDYITFTVAQDVANSTMFVSISYADVGPTFFLLIFLLFKWKYQ</sequence>
<feature type="domain" description="Nitrate/nitrite sensing protein" evidence="2">
    <location>
        <begin position="53"/>
        <end position="218"/>
    </location>
</feature>
<evidence type="ECO:0000259" key="2">
    <source>
        <dbReference type="Pfam" id="PF08376"/>
    </source>
</evidence>
<keyword evidence="1" id="KW-1133">Transmembrane helix</keyword>
<protein>
    <recommendedName>
        <fullName evidence="2">Nitrate/nitrite sensing protein domain-containing protein</fullName>
    </recommendedName>
</protein>
<dbReference type="Proteomes" id="UP001208570">
    <property type="component" value="Unassembled WGS sequence"/>
</dbReference>
<feature type="transmembrane region" description="Helical" evidence="1">
    <location>
        <begin position="216"/>
        <end position="237"/>
    </location>
</feature>
<dbReference type="InterPro" id="IPR013587">
    <property type="entry name" value="Nitrate/nitrite_sensing"/>
</dbReference>
<dbReference type="AlphaFoldDB" id="A0AAD9K9A8"/>
<evidence type="ECO:0000313" key="3">
    <source>
        <dbReference type="EMBL" id="KAK2167101.1"/>
    </source>
</evidence>
<gene>
    <name evidence="3" type="ORF">LSH36_32g17019</name>
</gene>
<dbReference type="Pfam" id="PF08376">
    <property type="entry name" value="NIT"/>
    <property type="match status" value="1"/>
</dbReference>
<organism evidence="3 4">
    <name type="scientific">Paralvinella palmiformis</name>
    <dbReference type="NCBI Taxonomy" id="53620"/>
    <lineage>
        <taxon>Eukaryota</taxon>
        <taxon>Metazoa</taxon>
        <taxon>Spiralia</taxon>
        <taxon>Lophotrochozoa</taxon>
        <taxon>Annelida</taxon>
        <taxon>Polychaeta</taxon>
        <taxon>Sedentaria</taxon>
        <taxon>Canalipalpata</taxon>
        <taxon>Terebellida</taxon>
        <taxon>Terebelliformia</taxon>
        <taxon>Alvinellidae</taxon>
        <taxon>Paralvinella</taxon>
    </lineage>
</organism>
<keyword evidence="1" id="KW-0472">Membrane</keyword>